<name>A0A2B4RQE9_STYPI</name>
<keyword evidence="4" id="KW-0408">Iron</keyword>
<keyword evidence="4" id="KW-0349">Heme</keyword>
<evidence type="ECO:0000259" key="6">
    <source>
        <dbReference type="Pfam" id="PF03372"/>
    </source>
</evidence>
<accession>A0A2B4RQE9</accession>
<dbReference type="SUPFAM" id="SSF48113">
    <property type="entry name" value="Heme-dependent peroxidases"/>
    <property type="match status" value="1"/>
</dbReference>
<dbReference type="Gene3D" id="1.10.640.10">
    <property type="entry name" value="Haem peroxidase domain superfamily, animal type"/>
    <property type="match status" value="1"/>
</dbReference>
<evidence type="ECO:0000256" key="4">
    <source>
        <dbReference type="PIRSR" id="PIRSR619791-2"/>
    </source>
</evidence>
<comment type="caution">
    <text evidence="7">The sequence shown here is derived from an EMBL/GenBank/DDBJ whole genome shotgun (WGS) entry which is preliminary data.</text>
</comment>
<dbReference type="PANTHER" id="PTHR11475:SF4">
    <property type="entry name" value="CHORION PEROXIDASE"/>
    <property type="match status" value="1"/>
</dbReference>
<evidence type="ECO:0000313" key="7">
    <source>
        <dbReference type="EMBL" id="PFX20664.1"/>
    </source>
</evidence>
<dbReference type="GO" id="GO:0004601">
    <property type="term" value="F:peroxidase activity"/>
    <property type="evidence" value="ECO:0007669"/>
    <property type="project" value="InterPro"/>
</dbReference>
<keyword evidence="3" id="KW-0325">Glycoprotein</keyword>
<dbReference type="Gene3D" id="3.60.10.10">
    <property type="entry name" value="Endonuclease/exonuclease/phosphatase"/>
    <property type="match status" value="1"/>
</dbReference>
<dbReference type="AlphaFoldDB" id="A0A2B4RQE9"/>
<dbReference type="InterPro" id="IPR037120">
    <property type="entry name" value="Haem_peroxidase_sf_animal"/>
</dbReference>
<dbReference type="GO" id="GO:0046872">
    <property type="term" value="F:metal ion binding"/>
    <property type="evidence" value="ECO:0007669"/>
    <property type="project" value="UniProtKB-KW"/>
</dbReference>
<dbReference type="PROSITE" id="PS50292">
    <property type="entry name" value="PEROXIDASE_3"/>
    <property type="match status" value="1"/>
</dbReference>
<proteinExistence type="predicted"/>
<dbReference type="STRING" id="50429.A0A2B4RQE9"/>
<dbReference type="SUPFAM" id="SSF56219">
    <property type="entry name" value="DNase I-like"/>
    <property type="match status" value="1"/>
</dbReference>
<dbReference type="PRINTS" id="PR00457">
    <property type="entry name" value="ANPEROXIDASE"/>
</dbReference>
<organism evidence="7 8">
    <name type="scientific">Stylophora pistillata</name>
    <name type="common">Smooth cauliflower coral</name>
    <dbReference type="NCBI Taxonomy" id="50429"/>
    <lineage>
        <taxon>Eukaryota</taxon>
        <taxon>Metazoa</taxon>
        <taxon>Cnidaria</taxon>
        <taxon>Anthozoa</taxon>
        <taxon>Hexacorallia</taxon>
        <taxon>Scleractinia</taxon>
        <taxon>Astrocoeniina</taxon>
        <taxon>Pocilloporidae</taxon>
        <taxon>Stylophora</taxon>
    </lineage>
</organism>
<dbReference type="GO" id="GO:0005576">
    <property type="term" value="C:extracellular region"/>
    <property type="evidence" value="ECO:0007669"/>
    <property type="project" value="UniProtKB-SubCell"/>
</dbReference>
<sequence>MPGRLLGALLLILVLGLEQGSSSVLNDVGRFEGDTHTIAELNDLDMELEQDSVPADVCKKIKDEFKAVEKKSMAEAKREKPNSLQKGIKVVAFQILQHGKSSIADESKVRRTLQNEACVNRAIGDICKKSSVLNLLGIAASGEERISICREKVLQCLKHRPLGSVECPDKSKEEARFRTIDGTCNNVRRPLFGAAHTPFRRVQPADYEDKVSSPRVAESGDKLPNARNVSRFVHARNANRKNPDSPTLTHLAMNWGQFMDHDVTLAEEQECDCETLNSTEPECFNVKVPSDDDVFQRRDVTFFQVIRDAPHGFIAECSPGPREHTNTITAFIDASNVYGSSEEEAEHLRTPDGRMRIMKTRHGCPLGDLLPAQTDPEIPCVSRDPNRPCFIAGDERVNENQGLMSVHTLFVREHNRIAEFFGKNTDWEAEQIYQETRRIVGAELQVITYNEFLPLLLSPRTIRKNNLALLKGSRYFNGYNSGVNAQVSQAFSAAAFRFGHSLVQEEFLRFTQEGFEHKCSKDSEYTPIPVLDFGNPTYLYDKCNGGVDAIFRGLVKSPAAKVDGRFSSSVQENLFRGPGDLSDLIAINIQRGRERGVPSYTTYRNTFCKITPKVNNFEDLKNAGIGEKDINNLKSQYQSVQDIDLFVGALNASISLLLIQPANDVEVQPGPGQAQRANGLRICQWNVQRLTDSKLEEIRSLLTLPGNEHDRLDILILSETFCTQKVPDSFFNTDGYQLHRKDRMGKSGGGILVFVNNSLQAKRRGDLEAEDLDLLWLEVCPYKSRRSLFIGGVYRPPSFRVADDKRLGKNVENVHLLNKEIILLGDINIDFLCTIKLQKHPFIKMLQNLNMSQLVMEITRPLSKTCLDHIWSSHPERLINERLLSTGMSDHLPTIVTRTYKGVQQNKTEHTTITYRDIKNLNKEQFIAALKEAPWDSVFIFDDPYDVVDAWFQSGLRKFHSTETALIRLVDQLLFDLDKNKALGIVFIDYKMAFDLIDHGMFLENLKAYGHSTVDIYADDTTLSLSSDVTNGLTAMSSALQQDLGDVSRWSAANKMVTNAAKTKCLLVTGKRMLCKLDNCSLELKPANSDIEQVDGQKLLGVTIDKHLSFNVHGVEELCKKLSQRIAVLRKIRRFIPIEQRRLYYNAMIKQVMLYGSTI</sequence>
<gene>
    <name evidence="7" type="primary">PXDN</name>
    <name evidence="7" type="ORF">AWC38_SpisGene14885</name>
</gene>
<dbReference type="InterPro" id="IPR010255">
    <property type="entry name" value="Haem_peroxidase_sf"/>
</dbReference>
<dbReference type="Pfam" id="PF03098">
    <property type="entry name" value="An_peroxidase"/>
    <property type="match status" value="1"/>
</dbReference>
<keyword evidence="8" id="KW-1185">Reference proteome</keyword>
<dbReference type="GO" id="GO:0006979">
    <property type="term" value="P:response to oxidative stress"/>
    <property type="evidence" value="ECO:0007669"/>
    <property type="project" value="InterPro"/>
</dbReference>
<comment type="subcellular location">
    <subcellularLocation>
        <location evidence="1">Secreted</location>
    </subcellularLocation>
</comment>
<dbReference type="EMBL" id="LSMT01000308">
    <property type="protein sequence ID" value="PFX20664.1"/>
    <property type="molecule type" value="Genomic_DNA"/>
</dbReference>
<evidence type="ECO:0000256" key="3">
    <source>
        <dbReference type="ARBA" id="ARBA00023180"/>
    </source>
</evidence>
<reference evidence="8" key="1">
    <citation type="journal article" date="2017" name="bioRxiv">
        <title>Comparative analysis of the genomes of Stylophora pistillata and Acropora digitifera provides evidence for extensive differences between species of corals.</title>
        <authorList>
            <person name="Voolstra C.R."/>
            <person name="Li Y."/>
            <person name="Liew Y.J."/>
            <person name="Baumgarten S."/>
            <person name="Zoccola D."/>
            <person name="Flot J.-F."/>
            <person name="Tambutte S."/>
            <person name="Allemand D."/>
            <person name="Aranda M."/>
        </authorList>
    </citation>
    <scope>NUCLEOTIDE SEQUENCE [LARGE SCALE GENOMIC DNA]</scope>
</reference>
<evidence type="ECO:0000256" key="1">
    <source>
        <dbReference type="ARBA" id="ARBA00004613"/>
    </source>
</evidence>
<dbReference type="InterPro" id="IPR005135">
    <property type="entry name" value="Endo/exonuclease/phosphatase"/>
</dbReference>
<feature type="chain" id="PRO_5012789853" evidence="5">
    <location>
        <begin position="23"/>
        <end position="1159"/>
    </location>
</feature>
<dbReference type="InterPro" id="IPR036691">
    <property type="entry name" value="Endo/exonu/phosph_ase_sf"/>
</dbReference>
<feature type="signal peptide" evidence="5">
    <location>
        <begin position="1"/>
        <end position="22"/>
    </location>
</feature>
<feature type="domain" description="Endonuclease/exonuclease/phosphatase" evidence="6">
    <location>
        <begin position="683"/>
        <end position="891"/>
    </location>
</feature>
<feature type="binding site" description="axial binding residue" evidence="4">
    <location>
        <position position="500"/>
    </location>
    <ligand>
        <name>heme b</name>
        <dbReference type="ChEBI" id="CHEBI:60344"/>
    </ligand>
    <ligandPart>
        <name>Fe</name>
        <dbReference type="ChEBI" id="CHEBI:18248"/>
    </ligandPart>
</feature>
<protein>
    <submittedName>
        <fullName evidence="7">Peroxidasin-like</fullName>
    </submittedName>
</protein>
<dbReference type="Pfam" id="PF03372">
    <property type="entry name" value="Exo_endo_phos"/>
    <property type="match status" value="1"/>
</dbReference>
<dbReference type="Proteomes" id="UP000225706">
    <property type="component" value="Unassembled WGS sequence"/>
</dbReference>
<evidence type="ECO:0000313" key="8">
    <source>
        <dbReference type="Proteomes" id="UP000225706"/>
    </source>
</evidence>
<evidence type="ECO:0000256" key="5">
    <source>
        <dbReference type="SAM" id="SignalP"/>
    </source>
</evidence>
<dbReference type="GO" id="GO:0020037">
    <property type="term" value="F:heme binding"/>
    <property type="evidence" value="ECO:0007669"/>
    <property type="project" value="InterPro"/>
</dbReference>
<dbReference type="PANTHER" id="PTHR11475">
    <property type="entry name" value="OXIDASE/PEROXIDASE"/>
    <property type="match status" value="1"/>
</dbReference>
<keyword evidence="2" id="KW-0964">Secreted</keyword>
<evidence type="ECO:0000256" key="2">
    <source>
        <dbReference type="ARBA" id="ARBA00022525"/>
    </source>
</evidence>
<keyword evidence="4" id="KW-0479">Metal-binding</keyword>
<keyword evidence="5" id="KW-0732">Signal</keyword>
<dbReference type="OrthoDB" id="5989916at2759"/>
<dbReference type="InterPro" id="IPR019791">
    <property type="entry name" value="Haem_peroxidase_animal"/>
</dbReference>